<dbReference type="Proteomes" id="UP000183567">
    <property type="component" value="Unassembled WGS sequence"/>
</dbReference>
<name>A0A1J8QPM7_9AGAM</name>
<keyword evidence="2" id="KW-1185">Reference proteome</keyword>
<dbReference type="EMBL" id="LVVM01003108">
    <property type="protein sequence ID" value="OJA15473.1"/>
    <property type="molecule type" value="Genomic_DNA"/>
</dbReference>
<organism evidence="1 2">
    <name type="scientific">Rhizopogon vesiculosus</name>
    <dbReference type="NCBI Taxonomy" id="180088"/>
    <lineage>
        <taxon>Eukaryota</taxon>
        <taxon>Fungi</taxon>
        <taxon>Dikarya</taxon>
        <taxon>Basidiomycota</taxon>
        <taxon>Agaricomycotina</taxon>
        <taxon>Agaricomycetes</taxon>
        <taxon>Agaricomycetidae</taxon>
        <taxon>Boletales</taxon>
        <taxon>Suillineae</taxon>
        <taxon>Rhizopogonaceae</taxon>
        <taxon>Rhizopogon</taxon>
    </lineage>
</organism>
<proteinExistence type="predicted"/>
<gene>
    <name evidence="1" type="ORF">AZE42_12918</name>
</gene>
<accession>A0A1J8QPM7</accession>
<sequence>MSSLFSRITRSPTSTPVGDLDPLVDVVGPLTPGLGLGISTKARLGAQGTMAVYIAEGGDSDRLLGLTCRHVLISSKDTNVDYVYHPSPSARDVFLLGKRAFGNLVDSIKVRIGRHGIAMERWRSQIAGFERREQGTDATDVAKARTDRVVTQGLVDNAEAAMDALGELLNQVNQDWSQPNNRVLGHVLRSPAITLGVGPHRFTEDYGIFQVNRDKLGEGFQGNKIDLGMKLDADEFTLKCYPHADADWKFRFPDDRLLPLIGTISDDLMRHPDMWNLDGELCLLVVKNGNATGTTIGRANGVFSIVRDYFNDPSVNQTSMEWGIINYDSKSEVFSKPGDSGSIIADIRGRIGGMLTGNSGKTGSSDMTYATPFWWLLERIQANGFPNAHLNVVA</sequence>
<evidence type="ECO:0000313" key="2">
    <source>
        <dbReference type="Proteomes" id="UP000183567"/>
    </source>
</evidence>
<dbReference type="OrthoDB" id="3245817at2759"/>
<dbReference type="AlphaFoldDB" id="A0A1J8QPM7"/>
<reference evidence="1 2" key="1">
    <citation type="submission" date="2016-03" db="EMBL/GenBank/DDBJ databases">
        <title>Comparative genomics of the ectomycorrhizal sister species Rhizopogon vinicolor and Rhizopogon vesiculosus (Basidiomycota: Boletales) reveals a divergence of the mating type B locus.</title>
        <authorList>
            <person name="Mujic A.B."/>
            <person name="Kuo A."/>
            <person name="Tritt A."/>
            <person name="Lipzen A."/>
            <person name="Chen C."/>
            <person name="Johnson J."/>
            <person name="Sharma A."/>
            <person name="Barry K."/>
            <person name="Grigoriev I.V."/>
            <person name="Spatafora J.W."/>
        </authorList>
    </citation>
    <scope>NUCLEOTIDE SEQUENCE [LARGE SCALE GENOMIC DNA]</scope>
    <source>
        <strain evidence="1 2">AM-OR11-056</strain>
    </source>
</reference>
<comment type="caution">
    <text evidence="1">The sequence shown here is derived from an EMBL/GenBank/DDBJ whole genome shotgun (WGS) entry which is preliminary data.</text>
</comment>
<evidence type="ECO:0000313" key="1">
    <source>
        <dbReference type="EMBL" id="OJA15473.1"/>
    </source>
</evidence>
<protein>
    <submittedName>
        <fullName evidence="1">Uncharacterized protein</fullName>
    </submittedName>
</protein>